<keyword evidence="4" id="KW-1185">Reference proteome</keyword>
<feature type="region of interest" description="Disordered" evidence="1">
    <location>
        <begin position="1"/>
        <end position="24"/>
    </location>
</feature>
<dbReference type="InterPro" id="IPR047139">
    <property type="entry name" value="ANKZ1/VMS1"/>
</dbReference>
<dbReference type="Pfam" id="PF18716">
    <property type="entry name" value="VATC"/>
    <property type="match status" value="1"/>
</dbReference>
<evidence type="ECO:0000259" key="2">
    <source>
        <dbReference type="Pfam" id="PF18716"/>
    </source>
</evidence>
<accession>A0ABQ9J324</accession>
<dbReference type="PANTHER" id="PTHR16036:SF2">
    <property type="entry name" value="TRNA ENDONUCLEASE ANKZF1"/>
    <property type="match status" value="1"/>
</dbReference>
<dbReference type="PANTHER" id="PTHR16036">
    <property type="entry name" value="ANKYRIN REPEAT AND ZINC FINGER DOMAIN-CONTAINING PROTEIN 1"/>
    <property type="match status" value="1"/>
</dbReference>
<proteinExistence type="predicted"/>
<comment type="caution">
    <text evidence="3">The sequence shown here is derived from an EMBL/GenBank/DDBJ whole genome shotgun (WGS) entry which is preliminary data.</text>
</comment>
<evidence type="ECO:0000313" key="3">
    <source>
        <dbReference type="EMBL" id="KAJ8971835.1"/>
    </source>
</evidence>
<evidence type="ECO:0000313" key="4">
    <source>
        <dbReference type="Proteomes" id="UP001162164"/>
    </source>
</evidence>
<dbReference type="Proteomes" id="UP001162164">
    <property type="component" value="Unassembled WGS sequence"/>
</dbReference>
<name>A0ABQ9J324_9CUCU</name>
<feature type="compositionally biased region" description="Basic and acidic residues" evidence="1">
    <location>
        <begin position="8"/>
        <end position="24"/>
    </location>
</feature>
<dbReference type="EMBL" id="JAPWTJ010001427">
    <property type="protein sequence ID" value="KAJ8971835.1"/>
    <property type="molecule type" value="Genomic_DNA"/>
</dbReference>
<feature type="domain" description="Vms1-associating treble clef" evidence="2">
    <location>
        <begin position="56"/>
        <end position="93"/>
    </location>
</feature>
<protein>
    <recommendedName>
        <fullName evidence="2">Vms1-associating treble clef domain-containing protein</fullName>
    </recommendedName>
</protein>
<reference evidence="3" key="1">
    <citation type="journal article" date="2023" name="Insect Mol. Biol.">
        <title>Genome sequencing provides insights into the evolution of gene families encoding plant cell wall-degrading enzymes in longhorned beetles.</title>
        <authorList>
            <person name="Shin N.R."/>
            <person name="Okamura Y."/>
            <person name="Kirsch R."/>
            <person name="Pauchet Y."/>
        </authorList>
    </citation>
    <scope>NUCLEOTIDE SEQUENCE</scope>
    <source>
        <strain evidence="3">MMC_N1</strain>
    </source>
</reference>
<organism evidence="3 4">
    <name type="scientific">Molorchus minor</name>
    <dbReference type="NCBI Taxonomy" id="1323400"/>
    <lineage>
        <taxon>Eukaryota</taxon>
        <taxon>Metazoa</taxon>
        <taxon>Ecdysozoa</taxon>
        <taxon>Arthropoda</taxon>
        <taxon>Hexapoda</taxon>
        <taxon>Insecta</taxon>
        <taxon>Pterygota</taxon>
        <taxon>Neoptera</taxon>
        <taxon>Endopterygota</taxon>
        <taxon>Coleoptera</taxon>
        <taxon>Polyphaga</taxon>
        <taxon>Cucujiformia</taxon>
        <taxon>Chrysomeloidea</taxon>
        <taxon>Cerambycidae</taxon>
        <taxon>Lamiinae</taxon>
        <taxon>Monochamini</taxon>
        <taxon>Molorchus</taxon>
    </lineage>
</organism>
<gene>
    <name evidence="3" type="ORF">NQ317_001548</name>
</gene>
<sequence>MVQRKLKREKEKEKKKENQIKRKEQEEKDRFLQLSDREKRALAAERRILSQSGTVIARCFLCASDITGKVPFEYLGNRFCTTDCLKAHRMRNATVLSC</sequence>
<evidence type="ECO:0000256" key="1">
    <source>
        <dbReference type="SAM" id="MobiDB-lite"/>
    </source>
</evidence>
<dbReference type="InterPro" id="IPR041540">
    <property type="entry name" value="VATC"/>
</dbReference>